<reference evidence="3" key="1">
    <citation type="journal article" date="2019" name="Int. J. Syst. Evol. Microbiol.">
        <title>The Global Catalogue of Microorganisms (GCM) 10K type strain sequencing project: providing services to taxonomists for standard genome sequencing and annotation.</title>
        <authorList>
            <consortium name="The Broad Institute Genomics Platform"/>
            <consortium name="The Broad Institute Genome Sequencing Center for Infectious Disease"/>
            <person name="Wu L."/>
            <person name="Ma J."/>
        </authorList>
    </citation>
    <scope>NUCLEOTIDE SEQUENCE [LARGE SCALE GENOMIC DNA]</scope>
    <source>
        <strain evidence="3">CGMCC 1.15353</strain>
    </source>
</reference>
<dbReference type="Pfam" id="PF20591">
    <property type="entry name" value="DUF6792"/>
    <property type="match status" value="1"/>
</dbReference>
<dbReference type="SUPFAM" id="SSF53474">
    <property type="entry name" value="alpha/beta-Hydrolases"/>
    <property type="match status" value="1"/>
</dbReference>
<accession>A0ABQ1QBZ8</accession>
<protein>
    <recommendedName>
        <fullName evidence="1">DUF6792 domain-containing protein</fullName>
    </recommendedName>
</protein>
<dbReference type="EMBL" id="BMIN01000016">
    <property type="protein sequence ID" value="GGD21989.1"/>
    <property type="molecule type" value="Genomic_DNA"/>
</dbReference>
<dbReference type="InterPro" id="IPR029058">
    <property type="entry name" value="AB_hydrolase_fold"/>
</dbReference>
<evidence type="ECO:0000313" key="3">
    <source>
        <dbReference type="Proteomes" id="UP000642571"/>
    </source>
</evidence>
<proteinExistence type="predicted"/>
<gene>
    <name evidence="2" type="ORF">GCM10011389_32080</name>
</gene>
<comment type="caution">
    <text evidence="2">The sequence shown here is derived from an EMBL/GenBank/DDBJ whole genome shotgun (WGS) entry which is preliminary data.</text>
</comment>
<feature type="domain" description="DUF6792" evidence="1">
    <location>
        <begin position="19"/>
        <end position="235"/>
    </location>
</feature>
<name>A0ABQ1QBZ8_9BACI</name>
<evidence type="ECO:0000313" key="2">
    <source>
        <dbReference type="EMBL" id="GGD21989.1"/>
    </source>
</evidence>
<sequence>MKRLILNDDLIRAKVVNTEYEGASPKAIKEWLKDQCALSEREVDITIYPSSFTTTEQDTGFDGTVIHFYNPHNGVNEMYTIFRGSEHVEVSDWRPKDWVYNLLGIFVGQGISQYRSAKAFDELLTEYIQLKTNVPLRKIGMGFSLGGNLAQTLHLIEKPFEAVYTFNDAKPSVYQMAAIDKGFQLSIEETFLQPLVPFSGIYAIPINQLKKVASQRYDLNNGDIYKVSLTGDLLYAFHQVPGFLDTGHEKLVQNVNENRLRSVVENIPPSFFRELRETLSYYSMLYEKEGFDALWEEVTGLDATIVEGIFRAIVDYREEGFHFGLLKRLLKVLKQGFLSFGEVYERLPILSKLLIRIYKDSPSLIKLLIENGYLTHQEHIQWKENLHIIEESMNDGGYEASLADMNEDIRLLRAILTVFQLLEKVVHLLLEDIEVGVESHDLDRLIYYLQKYDKIFL</sequence>
<evidence type="ECO:0000259" key="1">
    <source>
        <dbReference type="Pfam" id="PF20591"/>
    </source>
</evidence>
<dbReference type="InterPro" id="IPR046742">
    <property type="entry name" value="DUF6792"/>
</dbReference>
<dbReference type="RefSeq" id="WP_188655399.1">
    <property type="nucleotide sequence ID" value="NZ_BMIN01000016.1"/>
</dbReference>
<keyword evidence="3" id="KW-1185">Reference proteome</keyword>
<dbReference type="Proteomes" id="UP000642571">
    <property type="component" value="Unassembled WGS sequence"/>
</dbReference>
<organism evidence="2 3">
    <name type="scientific">Pontibacillus salipaludis</name>
    <dbReference type="NCBI Taxonomy" id="1697394"/>
    <lineage>
        <taxon>Bacteria</taxon>
        <taxon>Bacillati</taxon>
        <taxon>Bacillota</taxon>
        <taxon>Bacilli</taxon>
        <taxon>Bacillales</taxon>
        <taxon>Bacillaceae</taxon>
        <taxon>Pontibacillus</taxon>
    </lineage>
</organism>